<protein>
    <submittedName>
        <fullName evidence="5">CHAT domain-containing tetratricopeptide repeat protein</fullName>
    </submittedName>
</protein>
<dbReference type="PROSITE" id="PS50293">
    <property type="entry name" value="TPR_REGION"/>
    <property type="match status" value="1"/>
</dbReference>
<keyword evidence="2" id="KW-1133">Transmembrane helix</keyword>
<comment type="caution">
    <text evidence="5">The sequence shown here is derived from an EMBL/GenBank/DDBJ whole genome shotgun (WGS) entry which is preliminary data.</text>
</comment>
<reference evidence="5 6" key="1">
    <citation type="submission" date="2023-09" db="EMBL/GenBank/DDBJ databases">
        <title>Novel taxa isolated from Blanes Bay.</title>
        <authorList>
            <person name="Rey-Velasco X."/>
            <person name="Lucena T."/>
        </authorList>
    </citation>
    <scope>NUCLEOTIDE SEQUENCE [LARGE SCALE GENOMIC DNA]</scope>
    <source>
        <strain evidence="5 6">S356</strain>
    </source>
</reference>
<dbReference type="InterPro" id="IPR019734">
    <property type="entry name" value="TPR_rpt"/>
</dbReference>
<dbReference type="RefSeq" id="WP_349242372.1">
    <property type="nucleotide sequence ID" value="NZ_JAVTTO010000004.1"/>
</dbReference>
<feature type="signal peptide" evidence="3">
    <location>
        <begin position="1"/>
        <end position="20"/>
    </location>
</feature>
<evidence type="ECO:0000313" key="5">
    <source>
        <dbReference type="EMBL" id="MDT7833122.1"/>
    </source>
</evidence>
<sequence>MLIQLCMGVVFLFFTSFVSSQSTIKSQVDKIYTSKHDYSKKILLTKELFSKIDSTKYTKDLGYIYHKLGLLFKRNKEYKKAILAIQKAIVVRKSLDTIDQYALSNSKYNLSVYYELTSQYKKQLTVLKEVIKDNFPTKFTYKVCIKLAEILSNKGDYYTAFQYLQRAIDSYDQYKDLRTLVLAHSQYIRIYALMEESGRNLKDIELHKRKLDSLYDGGISLTVSNNLAVIYEDTGLIDEAIDQYQKVLDVYLTTDNVESIATVYNNLGRMYARKGEHTKATDSFLKALEISKDDAILAMTYDNQGYYLQTDQSISKVPYYMKAVHTLLGDSNVKKLPTFDQVKGSTNKLDILNYLIDIAEALVAAYKEENQNNYLIRAEETLFLIDELVSLIRFDSSVDQSKLFWIRKSVNTYMLAVQVSYLLGNTKNAFYFMEKNKALLLLENLTGSVQQPTILSLEESVQKHVNEQTYLLEYILNDTDGFGIFCSKDEQLLFKIQDAPLVSKLVDQYKDLVREPLVTTEALTRYNETSAALFTLLFPFKNAFERLKNKHLIVIPDHTLQSIPFDALKATPKSNYLVEDITISYLQSSSVFHALNKQDEEAAKRILAVAPIDFKDQNLISLSRAKNDIEQISDLYSGDQLIGKKATKGRFLDCLEDYRLIHINTHAGFDSIQKTPWIAFYDKKLSLNEVYTHNNNAELIVLDACKSGDGSLEIGEGVMSLARGFFYNGTKSVIASQWNSNEKSNNEILLSFYTSLQKGNTKAHALREAKLDYINTHQLSERSPYYWASLSLTGNIEAIDLTIPFYMRLELWGAALILFFIFLSMRRRKNEV</sequence>
<evidence type="ECO:0000259" key="4">
    <source>
        <dbReference type="Pfam" id="PF12770"/>
    </source>
</evidence>
<dbReference type="InterPro" id="IPR011990">
    <property type="entry name" value="TPR-like_helical_dom_sf"/>
</dbReference>
<dbReference type="Pfam" id="PF13181">
    <property type="entry name" value="TPR_8"/>
    <property type="match status" value="1"/>
</dbReference>
<feature type="transmembrane region" description="Helical" evidence="2">
    <location>
        <begin position="805"/>
        <end position="823"/>
    </location>
</feature>
<dbReference type="SMART" id="SM00028">
    <property type="entry name" value="TPR"/>
    <property type="match status" value="4"/>
</dbReference>
<dbReference type="SUPFAM" id="SSF48452">
    <property type="entry name" value="TPR-like"/>
    <property type="match status" value="2"/>
</dbReference>
<dbReference type="Gene3D" id="1.25.40.10">
    <property type="entry name" value="Tetratricopeptide repeat domain"/>
    <property type="match status" value="2"/>
</dbReference>
<keyword evidence="3" id="KW-0732">Signal</keyword>
<feature type="repeat" description="TPR" evidence="1">
    <location>
        <begin position="261"/>
        <end position="294"/>
    </location>
</feature>
<keyword evidence="1" id="KW-0802">TPR repeat</keyword>
<name>A0ABU3LHE1_9FLAO</name>
<organism evidence="5 6">
    <name type="scientific">Asprobacillus argus</name>
    <dbReference type="NCBI Taxonomy" id="3076534"/>
    <lineage>
        <taxon>Bacteria</taxon>
        <taxon>Pseudomonadati</taxon>
        <taxon>Bacteroidota</taxon>
        <taxon>Flavobacteriia</taxon>
        <taxon>Flavobacteriales</taxon>
        <taxon>Flavobacteriaceae</taxon>
        <taxon>Asprobacillus</taxon>
    </lineage>
</organism>
<dbReference type="EMBL" id="JAVTTO010000004">
    <property type="protein sequence ID" value="MDT7833122.1"/>
    <property type="molecule type" value="Genomic_DNA"/>
</dbReference>
<dbReference type="PANTHER" id="PTHR10098:SF108">
    <property type="entry name" value="TETRATRICOPEPTIDE REPEAT PROTEIN 28"/>
    <property type="match status" value="1"/>
</dbReference>
<feature type="domain" description="CHAT" evidence="4">
    <location>
        <begin position="529"/>
        <end position="795"/>
    </location>
</feature>
<accession>A0ABU3LHE1</accession>
<gene>
    <name evidence="5" type="ORF">RQM59_12065</name>
</gene>
<dbReference type="InterPro" id="IPR024983">
    <property type="entry name" value="CHAT_dom"/>
</dbReference>
<evidence type="ECO:0000313" key="6">
    <source>
        <dbReference type="Proteomes" id="UP001257277"/>
    </source>
</evidence>
<feature type="chain" id="PRO_5047062717" evidence="3">
    <location>
        <begin position="21"/>
        <end position="832"/>
    </location>
</feature>
<dbReference type="Pfam" id="PF13424">
    <property type="entry name" value="TPR_12"/>
    <property type="match status" value="1"/>
</dbReference>
<keyword evidence="2" id="KW-0472">Membrane</keyword>
<keyword evidence="2" id="KW-0812">Transmembrane</keyword>
<proteinExistence type="predicted"/>
<dbReference type="PROSITE" id="PS50005">
    <property type="entry name" value="TPR"/>
    <property type="match status" value="1"/>
</dbReference>
<evidence type="ECO:0000256" key="3">
    <source>
        <dbReference type="SAM" id="SignalP"/>
    </source>
</evidence>
<evidence type="ECO:0000256" key="2">
    <source>
        <dbReference type="SAM" id="Phobius"/>
    </source>
</evidence>
<dbReference type="Proteomes" id="UP001257277">
    <property type="component" value="Unassembled WGS sequence"/>
</dbReference>
<evidence type="ECO:0000256" key="1">
    <source>
        <dbReference type="PROSITE-ProRule" id="PRU00339"/>
    </source>
</evidence>
<dbReference type="Pfam" id="PF12770">
    <property type="entry name" value="CHAT"/>
    <property type="match status" value="1"/>
</dbReference>
<dbReference type="PANTHER" id="PTHR10098">
    <property type="entry name" value="RAPSYN-RELATED"/>
    <property type="match status" value="1"/>
</dbReference>
<keyword evidence="6" id="KW-1185">Reference proteome</keyword>